<dbReference type="Proteomes" id="UP001295423">
    <property type="component" value="Unassembled WGS sequence"/>
</dbReference>
<proteinExistence type="inferred from homology"/>
<reference evidence="3" key="1">
    <citation type="submission" date="2023-08" db="EMBL/GenBank/DDBJ databases">
        <authorList>
            <person name="Audoor S."/>
            <person name="Bilcke G."/>
        </authorList>
    </citation>
    <scope>NUCLEOTIDE SEQUENCE</scope>
</reference>
<evidence type="ECO:0000313" key="4">
    <source>
        <dbReference type="Proteomes" id="UP001295423"/>
    </source>
</evidence>
<evidence type="ECO:0000313" key="3">
    <source>
        <dbReference type="EMBL" id="CAJ1967190.1"/>
    </source>
</evidence>
<dbReference type="Pfam" id="PF13839">
    <property type="entry name" value="PC-Esterase"/>
    <property type="match status" value="1"/>
</dbReference>
<comment type="similarity">
    <text evidence="1">Belongs to the PC-esterase family. TBL subfamily.</text>
</comment>
<evidence type="ECO:0000256" key="1">
    <source>
        <dbReference type="ARBA" id="ARBA00007727"/>
    </source>
</evidence>
<evidence type="ECO:0000259" key="2">
    <source>
        <dbReference type="Pfam" id="PF13839"/>
    </source>
</evidence>
<dbReference type="EMBL" id="CAKOGP040002314">
    <property type="protein sequence ID" value="CAJ1967190.1"/>
    <property type="molecule type" value="Genomic_DNA"/>
</dbReference>
<comment type="caution">
    <text evidence="3">The sequence shown here is derived from an EMBL/GenBank/DDBJ whole genome shotgun (WGS) entry which is preliminary data.</text>
</comment>
<organism evidence="3 4">
    <name type="scientific">Cylindrotheca closterium</name>
    <dbReference type="NCBI Taxonomy" id="2856"/>
    <lineage>
        <taxon>Eukaryota</taxon>
        <taxon>Sar</taxon>
        <taxon>Stramenopiles</taxon>
        <taxon>Ochrophyta</taxon>
        <taxon>Bacillariophyta</taxon>
        <taxon>Bacillariophyceae</taxon>
        <taxon>Bacillariophycidae</taxon>
        <taxon>Bacillariales</taxon>
        <taxon>Bacillariaceae</taxon>
        <taxon>Cylindrotheca</taxon>
    </lineage>
</organism>
<dbReference type="AlphaFoldDB" id="A0AAD2G9Z0"/>
<protein>
    <recommendedName>
        <fullName evidence="2">Trichome birefringence-like C-terminal domain-containing protein</fullName>
    </recommendedName>
</protein>
<keyword evidence="4" id="KW-1185">Reference proteome</keyword>
<gene>
    <name evidence="3" type="ORF">CYCCA115_LOCUS22657</name>
</gene>
<accession>A0AAD2G9Z0</accession>
<name>A0AAD2G9Z0_9STRA</name>
<sequence length="260" mass="30399">MFVGDSLTWEHYRTLVEILGGKTATLLQFRSKHRYMTIVQPVCDHQQTFIMYRREDSLKGLDLYLEEKFPVVLILNRGAHYAPDDTFSADLKTTFQHVSSWQQKCNEYGVRCYFFWRTSVPGHPGCNNFTGPVNNLTLMEEILANNRDSPGNWRWEEFKHQNELALQLLDNSSVTDYDVIDAYPINMLRPDQHARPYETPGKGVDCLHSCRPGKMDVYNRLLQHFLIQRRSFADVQALENFTFPWIRTTNVQADGHDIIY</sequence>
<dbReference type="InterPro" id="IPR026057">
    <property type="entry name" value="TBL_C"/>
</dbReference>
<feature type="domain" description="Trichome birefringence-like C-terminal" evidence="2">
    <location>
        <begin position="79"/>
        <end position="224"/>
    </location>
</feature>
<dbReference type="GO" id="GO:0016740">
    <property type="term" value="F:transferase activity"/>
    <property type="evidence" value="ECO:0007669"/>
    <property type="project" value="InterPro"/>
</dbReference>